<name>A0ABX6P1S1_9BURK</name>
<dbReference type="EMBL" id="CP053418">
    <property type="protein sequence ID" value="QJW83464.1"/>
    <property type="molecule type" value="Genomic_DNA"/>
</dbReference>
<protein>
    <submittedName>
        <fullName evidence="2">Uncharacterized protein</fullName>
    </submittedName>
</protein>
<gene>
    <name evidence="2" type="ORF">HK414_02725</name>
</gene>
<keyword evidence="3" id="KW-1185">Reference proteome</keyword>
<reference evidence="2 3" key="2">
    <citation type="submission" date="2020-05" db="EMBL/GenBank/DDBJ databases">
        <authorList>
            <person name="Khan S.A."/>
            <person name="Jeon C.O."/>
            <person name="Chun B.H."/>
        </authorList>
    </citation>
    <scope>NUCLEOTIDE SEQUENCE [LARGE SCALE GENOMIC DNA]</scope>
    <source>
        <strain evidence="2 3">H242</strain>
    </source>
</reference>
<evidence type="ECO:0000313" key="3">
    <source>
        <dbReference type="Proteomes" id="UP000500826"/>
    </source>
</evidence>
<accession>A0ABX6P1S1</accession>
<feature type="compositionally biased region" description="Basic and acidic residues" evidence="1">
    <location>
        <begin position="84"/>
        <end position="93"/>
    </location>
</feature>
<sequence length="124" mass="13540">MMPIRPSKPVTLAHDKTVAVQEDVRQAQADLHDANEVLADTVVGAIVTKESVKAALVQNLQVEGQLQDVVKELEVVTDLLKKAEDEKAERAQEDVTMAGRRSGEGVDSVIEHMSASARRKSLDR</sequence>
<feature type="region of interest" description="Disordered" evidence="1">
    <location>
        <begin position="84"/>
        <end position="124"/>
    </location>
</feature>
<reference evidence="2 3" key="1">
    <citation type="submission" date="2020-05" db="EMBL/GenBank/DDBJ databases">
        <title>Ramlibacter rhizophilus sp. nov., isolated from rhizosphere soil of national flower Mugunghwa from South Korea.</title>
        <authorList>
            <person name="Zheng-Fei Y."/>
            <person name="Huan T."/>
        </authorList>
    </citation>
    <scope>NUCLEOTIDE SEQUENCE [LARGE SCALE GENOMIC DNA]</scope>
    <source>
        <strain evidence="2 3">H242</strain>
    </source>
</reference>
<proteinExistence type="predicted"/>
<evidence type="ECO:0000313" key="2">
    <source>
        <dbReference type="EMBL" id="QJW83464.1"/>
    </source>
</evidence>
<organism evidence="2 3">
    <name type="scientific">Ramlibacter terrae</name>
    <dbReference type="NCBI Taxonomy" id="2732511"/>
    <lineage>
        <taxon>Bacteria</taxon>
        <taxon>Pseudomonadati</taxon>
        <taxon>Pseudomonadota</taxon>
        <taxon>Betaproteobacteria</taxon>
        <taxon>Burkholderiales</taxon>
        <taxon>Comamonadaceae</taxon>
        <taxon>Ramlibacter</taxon>
    </lineage>
</organism>
<dbReference type="Proteomes" id="UP000500826">
    <property type="component" value="Chromosome"/>
</dbReference>
<evidence type="ECO:0000256" key="1">
    <source>
        <dbReference type="SAM" id="MobiDB-lite"/>
    </source>
</evidence>